<proteinExistence type="predicted"/>
<dbReference type="AlphaFoldDB" id="X0XCM6"/>
<accession>X0XCM6</accession>
<dbReference type="EMBL" id="BARS01037122">
    <property type="protein sequence ID" value="GAG22701.1"/>
    <property type="molecule type" value="Genomic_DNA"/>
</dbReference>
<evidence type="ECO:0008006" key="2">
    <source>
        <dbReference type="Google" id="ProtNLM"/>
    </source>
</evidence>
<comment type="caution">
    <text evidence="1">The sequence shown here is derived from an EMBL/GenBank/DDBJ whole genome shotgun (WGS) entry which is preliminary data.</text>
</comment>
<gene>
    <name evidence="1" type="ORF">S01H1_56956</name>
</gene>
<name>X0XCM6_9ZZZZ</name>
<reference evidence="1" key="1">
    <citation type="journal article" date="2014" name="Front. Microbiol.">
        <title>High frequency of phylogenetically diverse reductive dehalogenase-homologous genes in deep subseafloor sedimentary metagenomes.</title>
        <authorList>
            <person name="Kawai M."/>
            <person name="Futagami T."/>
            <person name="Toyoda A."/>
            <person name="Takaki Y."/>
            <person name="Nishi S."/>
            <person name="Hori S."/>
            <person name="Arai W."/>
            <person name="Tsubouchi T."/>
            <person name="Morono Y."/>
            <person name="Uchiyama I."/>
            <person name="Ito T."/>
            <person name="Fujiyama A."/>
            <person name="Inagaki F."/>
            <person name="Takami H."/>
        </authorList>
    </citation>
    <scope>NUCLEOTIDE SEQUENCE</scope>
    <source>
        <strain evidence="1">Expedition CK06-06</strain>
    </source>
</reference>
<sequence>NPSLKLCLVMSKVLDKRLDKLFWIGGENNGK</sequence>
<organism evidence="1">
    <name type="scientific">marine sediment metagenome</name>
    <dbReference type="NCBI Taxonomy" id="412755"/>
    <lineage>
        <taxon>unclassified sequences</taxon>
        <taxon>metagenomes</taxon>
        <taxon>ecological metagenomes</taxon>
    </lineage>
</organism>
<feature type="non-terminal residue" evidence="1">
    <location>
        <position position="1"/>
    </location>
</feature>
<evidence type="ECO:0000313" key="1">
    <source>
        <dbReference type="EMBL" id="GAG22701.1"/>
    </source>
</evidence>
<protein>
    <recommendedName>
        <fullName evidence="2">HTH cro/C1-type domain-containing protein</fullName>
    </recommendedName>
</protein>